<proteinExistence type="predicted"/>
<feature type="transmembrane region" description="Helical" evidence="1">
    <location>
        <begin position="49"/>
        <end position="72"/>
    </location>
</feature>
<evidence type="ECO:0000313" key="2">
    <source>
        <dbReference type="EMBL" id="RXI96386.1"/>
    </source>
</evidence>
<dbReference type="Proteomes" id="UP000290649">
    <property type="component" value="Unassembled WGS sequence"/>
</dbReference>
<dbReference type="RefSeq" id="WP_129080363.1">
    <property type="nucleotide sequence ID" value="NZ_QOUX01000047.1"/>
</dbReference>
<accession>A0A4Q0VN40</accession>
<keyword evidence="1" id="KW-1133">Transmembrane helix</keyword>
<keyword evidence="1" id="KW-0812">Transmembrane</keyword>
<reference evidence="2 3" key="1">
    <citation type="journal article" date="2019" name="Int. J. Syst. Evol. Microbiol.">
        <title>Anaerobacillus alkaliphilus sp. nov., a novel alkaliphilic and moderately halophilic bacterium.</title>
        <authorList>
            <person name="Borsodi A.K."/>
            <person name="Aszalos J.M."/>
            <person name="Bihari P."/>
            <person name="Nagy I."/>
            <person name="Schumann P."/>
            <person name="Sproer C."/>
            <person name="Kovacs A.L."/>
            <person name="Boka K."/>
            <person name="Dobosy P."/>
            <person name="Ovari M."/>
            <person name="Szili-Kovacs T."/>
            <person name="Toth E."/>
        </authorList>
    </citation>
    <scope>NUCLEOTIDE SEQUENCE [LARGE SCALE GENOMIC DNA]</scope>
    <source>
        <strain evidence="2 3">B16-10</strain>
    </source>
</reference>
<protein>
    <submittedName>
        <fullName evidence="2">Uncharacterized protein</fullName>
    </submittedName>
</protein>
<evidence type="ECO:0000313" key="3">
    <source>
        <dbReference type="Proteomes" id="UP000290649"/>
    </source>
</evidence>
<comment type="caution">
    <text evidence="2">The sequence shown here is derived from an EMBL/GenBank/DDBJ whole genome shotgun (WGS) entry which is preliminary data.</text>
</comment>
<keyword evidence="3" id="KW-1185">Reference proteome</keyword>
<sequence length="265" mass="30714">MKHYDDQDDLDQNFKQLNKIAFKKSQKEEVYVTMMEKITRSRKKKRFHFMIKNVIATSFVALFVLVGGYILINEVIIDNKSNQGTINEVKSLLNVLEIDRAKISSISITNLNENTWTEVKDESMIDMMISDLAKLEVIEDEVQFSETYRVELSVENHPGFTIEFAEGNYMRIFDGVVANHYKIMNDNNYLRTIESDLLVWNFEGVFRDYADGDQLIISYNGMIEYFSITSEVLEDLATIAQGDTITFSFIKSQEGRLLLQTVSKR</sequence>
<evidence type="ECO:0000256" key="1">
    <source>
        <dbReference type="SAM" id="Phobius"/>
    </source>
</evidence>
<dbReference type="OrthoDB" id="2858597at2"/>
<organism evidence="2 3">
    <name type="scientific">Anaerobacillus alkaliphilus</name>
    <dbReference type="NCBI Taxonomy" id="1548597"/>
    <lineage>
        <taxon>Bacteria</taxon>
        <taxon>Bacillati</taxon>
        <taxon>Bacillota</taxon>
        <taxon>Bacilli</taxon>
        <taxon>Bacillales</taxon>
        <taxon>Bacillaceae</taxon>
        <taxon>Anaerobacillus</taxon>
    </lineage>
</organism>
<dbReference type="EMBL" id="QOUX01000047">
    <property type="protein sequence ID" value="RXI96386.1"/>
    <property type="molecule type" value="Genomic_DNA"/>
</dbReference>
<dbReference type="AlphaFoldDB" id="A0A4Q0VN40"/>
<keyword evidence="1" id="KW-0472">Membrane</keyword>
<name>A0A4Q0VN40_9BACI</name>
<gene>
    <name evidence="2" type="ORF">DS745_21980</name>
</gene>